<organism evidence="1">
    <name type="scientific">Anguilla anguilla</name>
    <name type="common">European freshwater eel</name>
    <name type="synonym">Muraena anguilla</name>
    <dbReference type="NCBI Taxonomy" id="7936"/>
    <lineage>
        <taxon>Eukaryota</taxon>
        <taxon>Metazoa</taxon>
        <taxon>Chordata</taxon>
        <taxon>Craniata</taxon>
        <taxon>Vertebrata</taxon>
        <taxon>Euteleostomi</taxon>
        <taxon>Actinopterygii</taxon>
        <taxon>Neopterygii</taxon>
        <taxon>Teleostei</taxon>
        <taxon>Anguilliformes</taxon>
        <taxon>Anguillidae</taxon>
        <taxon>Anguilla</taxon>
    </lineage>
</organism>
<name>A0A0E9W6P0_ANGAN</name>
<accession>A0A0E9W6P0</accession>
<reference evidence="1" key="2">
    <citation type="journal article" date="2015" name="Fish Shellfish Immunol.">
        <title>Early steps in the European eel (Anguilla anguilla)-Vibrio vulnificus interaction in the gills: Role of the RtxA13 toxin.</title>
        <authorList>
            <person name="Callol A."/>
            <person name="Pajuelo D."/>
            <person name="Ebbesson L."/>
            <person name="Teles M."/>
            <person name="MacKenzie S."/>
            <person name="Amaro C."/>
        </authorList>
    </citation>
    <scope>NUCLEOTIDE SEQUENCE</scope>
</reference>
<evidence type="ECO:0000313" key="1">
    <source>
        <dbReference type="EMBL" id="JAH85976.1"/>
    </source>
</evidence>
<dbReference type="AlphaFoldDB" id="A0A0E9W6P0"/>
<proteinExistence type="predicted"/>
<sequence>MALLHFFFFPDDQNFPSYEFRSSEHRCTTSRRSYWCETTTKATGKNRQKSPRVTSLH</sequence>
<dbReference type="EMBL" id="GBXM01022601">
    <property type="protein sequence ID" value="JAH85976.1"/>
    <property type="molecule type" value="Transcribed_RNA"/>
</dbReference>
<protein>
    <submittedName>
        <fullName evidence="1">Uncharacterized protein</fullName>
    </submittedName>
</protein>
<reference evidence="1" key="1">
    <citation type="submission" date="2014-11" db="EMBL/GenBank/DDBJ databases">
        <authorList>
            <person name="Amaro Gonzalez C."/>
        </authorList>
    </citation>
    <scope>NUCLEOTIDE SEQUENCE</scope>
</reference>